<proteinExistence type="predicted"/>
<evidence type="ECO:0000313" key="1">
    <source>
        <dbReference type="EMBL" id="MPM42191.1"/>
    </source>
</evidence>
<dbReference type="AlphaFoldDB" id="A0A644ZQM9"/>
<dbReference type="EMBL" id="VSSQ01009637">
    <property type="protein sequence ID" value="MPM42191.1"/>
    <property type="molecule type" value="Genomic_DNA"/>
</dbReference>
<reference evidence="1" key="1">
    <citation type="submission" date="2019-08" db="EMBL/GenBank/DDBJ databases">
        <authorList>
            <person name="Kucharzyk K."/>
            <person name="Murdoch R.W."/>
            <person name="Higgins S."/>
            <person name="Loffler F."/>
        </authorList>
    </citation>
    <scope>NUCLEOTIDE SEQUENCE</scope>
</reference>
<organism evidence="1">
    <name type="scientific">bioreactor metagenome</name>
    <dbReference type="NCBI Taxonomy" id="1076179"/>
    <lineage>
        <taxon>unclassified sequences</taxon>
        <taxon>metagenomes</taxon>
        <taxon>ecological metagenomes</taxon>
    </lineage>
</organism>
<sequence>MEPEHRVTLAPHHNHLVAVRIAEGISRLWAEGFADVGDGQRVERGADPQIHSFHNGEGQRKLHGEGRTLSLDACHRHPAANFFDVPHYDIETDAPARKFSDFIVC</sequence>
<comment type="caution">
    <text evidence="1">The sequence shown here is derived from an EMBL/GenBank/DDBJ whole genome shotgun (WGS) entry which is preliminary data.</text>
</comment>
<accession>A0A644ZQM9</accession>
<name>A0A644ZQM9_9ZZZZ</name>
<protein>
    <submittedName>
        <fullName evidence="1">Uncharacterized protein</fullName>
    </submittedName>
</protein>
<gene>
    <name evidence="1" type="ORF">SDC9_88854</name>
</gene>